<proteinExistence type="predicted"/>
<comment type="caution">
    <text evidence="2">The sequence shown here is derived from an EMBL/GenBank/DDBJ whole genome shotgun (WGS) entry which is preliminary data.</text>
</comment>
<dbReference type="Proteomes" id="UP001268036">
    <property type="component" value="Unassembled WGS sequence"/>
</dbReference>
<dbReference type="GO" id="GO:0016301">
    <property type="term" value="F:kinase activity"/>
    <property type="evidence" value="ECO:0007669"/>
    <property type="project" value="UniProtKB-KW"/>
</dbReference>
<keyword evidence="2" id="KW-0808">Transferase</keyword>
<evidence type="ECO:0000313" key="2">
    <source>
        <dbReference type="EMBL" id="MDR6236281.1"/>
    </source>
</evidence>
<reference evidence="2" key="1">
    <citation type="submission" date="2023-08" db="EMBL/GenBank/DDBJ databases">
        <title>Functional and genomic diversity of the sorghum phyllosphere microbiome.</title>
        <authorList>
            <person name="Shade A."/>
        </authorList>
    </citation>
    <scope>NUCLEOTIDE SEQUENCE</scope>
    <source>
        <strain evidence="2">SORGH_AS_0201</strain>
    </source>
</reference>
<evidence type="ECO:0000256" key="1">
    <source>
        <dbReference type="SAM" id="MobiDB-lite"/>
    </source>
</evidence>
<dbReference type="EMBL" id="JAVJAF010000001">
    <property type="protein sequence ID" value="MDR6236281.1"/>
    <property type="molecule type" value="Genomic_DNA"/>
</dbReference>
<dbReference type="AlphaFoldDB" id="A0AAJ2BKX4"/>
<keyword evidence="2" id="KW-0418">Kinase</keyword>
<accession>A0AAJ2BKX4</accession>
<gene>
    <name evidence="2" type="ORF">QE440_004022</name>
</gene>
<dbReference type="RefSeq" id="WP_140217147.1">
    <property type="nucleotide sequence ID" value="NZ_CP021645.1"/>
</dbReference>
<name>A0AAJ2BKX4_9PSED</name>
<feature type="region of interest" description="Disordered" evidence="1">
    <location>
        <begin position="83"/>
        <end position="108"/>
    </location>
</feature>
<protein>
    <submittedName>
        <fullName evidence="2">Serine kinase of HPr protein (Carbohydrate metabolism regulator)</fullName>
    </submittedName>
</protein>
<evidence type="ECO:0000313" key="3">
    <source>
        <dbReference type="Proteomes" id="UP001268036"/>
    </source>
</evidence>
<organism evidence="2 3">
    <name type="scientific">Pseudomonas oryzihabitans</name>
    <dbReference type="NCBI Taxonomy" id="47885"/>
    <lineage>
        <taxon>Bacteria</taxon>
        <taxon>Pseudomonadati</taxon>
        <taxon>Pseudomonadota</taxon>
        <taxon>Gammaproteobacteria</taxon>
        <taxon>Pseudomonadales</taxon>
        <taxon>Pseudomonadaceae</taxon>
        <taxon>Pseudomonas</taxon>
    </lineage>
</organism>
<sequence length="108" mass="11858">MNPSQDSSCLDQRIMRVMEQDVPALVVQLCNLSLALAGSSAVGAGEMALQVVDKVERLVDDMQTLRACAQELLDAPSRHVRPGHFEERIVPVNDEEGPFDDGQRDRAV</sequence>